<dbReference type="AlphaFoldDB" id="A0A0D2D634"/>
<dbReference type="EMBL" id="KN847318">
    <property type="protein sequence ID" value="KIW57802.1"/>
    <property type="molecule type" value="Genomic_DNA"/>
</dbReference>
<protein>
    <submittedName>
        <fullName evidence="1">Uncharacterized protein</fullName>
    </submittedName>
</protein>
<dbReference type="GeneID" id="25324269"/>
<evidence type="ECO:0000313" key="1">
    <source>
        <dbReference type="EMBL" id="KIW57802.1"/>
    </source>
</evidence>
<dbReference type="RefSeq" id="XP_013318386.1">
    <property type="nucleotide sequence ID" value="XM_013462932.1"/>
</dbReference>
<proteinExistence type="predicted"/>
<sequence length="176" mass="20534">MLWNCLSAIRHFWKTIYTGGERWKCNVPNTDMGYNLSLRFSEHCRAFAVDDTSVIVMCSELWAYTYRGSRTGKMWDLPPPIWTLVWRVTGFSEGIGAESCRRSFQVRKVCRRNPCKLLHLRSRRRYLMGTQWGRIGWERTSPPTKGVSYNMTLCSQLSWPVSDFSIHPSKLLQQAS</sequence>
<organism evidence="1 2">
    <name type="scientific">Exophiala xenobiotica</name>
    <dbReference type="NCBI Taxonomy" id="348802"/>
    <lineage>
        <taxon>Eukaryota</taxon>
        <taxon>Fungi</taxon>
        <taxon>Dikarya</taxon>
        <taxon>Ascomycota</taxon>
        <taxon>Pezizomycotina</taxon>
        <taxon>Eurotiomycetes</taxon>
        <taxon>Chaetothyriomycetidae</taxon>
        <taxon>Chaetothyriales</taxon>
        <taxon>Herpotrichiellaceae</taxon>
        <taxon>Exophiala</taxon>
    </lineage>
</organism>
<evidence type="ECO:0000313" key="2">
    <source>
        <dbReference type="Proteomes" id="UP000054342"/>
    </source>
</evidence>
<dbReference type="Proteomes" id="UP000054342">
    <property type="component" value="Unassembled WGS sequence"/>
</dbReference>
<reference evidence="1 2" key="1">
    <citation type="submission" date="2015-01" db="EMBL/GenBank/DDBJ databases">
        <title>The Genome Sequence of Exophiala xenobiotica CBS118157.</title>
        <authorList>
            <consortium name="The Broad Institute Genomics Platform"/>
            <person name="Cuomo C."/>
            <person name="de Hoog S."/>
            <person name="Gorbushina A."/>
            <person name="Stielow B."/>
            <person name="Teixiera M."/>
            <person name="Abouelleil A."/>
            <person name="Chapman S.B."/>
            <person name="Priest M."/>
            <person name="Young S.K."/>
            <person name="Wortman J."/>
            <person name="Nusbaum C."/>
            <person name="Birren B."/>
        </authorList>
    </citation>
    <scope>NUCLEOTIDE SEQUENCE [LARGE SCALE GENOMIC DNA]</scope>
    <source>
        <strain evidence="1 2">CBS 118157</strain>
    </source>
</reference>
<name>A0A0D2D634_9EURO</name>
<keyword evidence="2" id="KW-1185">Reference proteome</keyword>
<gene>
    <name evidence="1" type="ORF">PV05_02361</name>
</gene>
<dbReference type="HOGENOM" id="CLU_1525175_0_0_1"/>
<accession>A0A0D2D634</accession>